<evidence type="ECO:0000313" key="4">
    <source>
        <dbReference type="Proteomes" id="UP000252770"/>
    </source>
</evidence>
<dbReference type="Proteomes" id="UP000252770">
    <property type="component" value="Unassembled WGS sequence"/>
</dbReference>
<dbReference type="RefSeq" id="WP_114125428.1">
    <property type="nucleotide sequence ID" value="NZ_QOUI01000002.1"/>
</dbReference>
<protein>
    <recommendedName>
        <fullName evidence="2">YCII-related domain-containing protein</fullName>
    </recommendedName>
</protein>
<gene>
    <name evidence="3" type="ORF">DT076_04380</name>
</gene>
<dbReference type="InterPro" id="IPR011008">
    <property type="entry name" value="Dimeric_a/b-barrel"/>
</dbReference>
<dbReference type="PANTHER" id="PTHR35174:SF3">
    <property type="entry name" value="BLL7171 PROTEIN"/>
    <property type="match status" value="1"/>
</dbReference>
<dbReference type="SUPFAM" id="SSF54909">
    <property type="entry name" value="Dimeric alpha+beta barrel"/>
    <property type="match status" value="1"/>
</dbReference>
<comment type="caution">
    <text evidence="3">The sequence shown here is derived from an EMBL/GenBank/DDBJ whole genome shotgun (WGS) entry which is preliminary data.</text>
</comment>
<accession>A0A367YY52</accession>
<evidence type="ECO:0000313" key="3">
    <source>
        <dbReference type="EMBL" id="RCK70657.1"/>
    </source>
</evidence>
<organism evidence="3 4">
    <name type="scientific">Desertihabitans brevis</name>
    <dbReference type="NCBI Taxonomy" id="2268447"/>
    <lineage>
        <taxon>Bacteria</taxon>
        <taxon>Bacillati</taxon>
        <taxon>Actinomycetota</taxon>
        <taxon>Actinomycetes</taxon>
        <taxon>Propionibacteriales</taxon>
        <taxon>Propionibacteriaceae</taxon>
        <taxon>Desertihabitans</taxon>
    </lineage>
</organism>
<dbReference type="EMBL" id="QOUI01000002">
    <property type="protein sequence ID" value="RCK70657.1"/>
    <property type="molecule type" value="Genomic_DNA"/>
</dbReference>
<dbReference type="Pfam" id="PF03795">
    <property type="entry name" value="YCII"/>
    <property type="match status" value="1"/>
</dbReference>
<proteinExistence type="inferred from homology"/>
<comment type="similarity">
    <text evidence="1">Belongs to the YciI family.</text>
</comment>
<evidence type="ECO:0000256" key="1">
    <source>
        <dbReference type="ARBA" id="ARBA00007689"/>
    </source>
</evidence>
<sequence>MTEQSSSTQRFVVLITYTQGDEDAYTPEVHQRYVEGHRAFEQYVSTHGRVLSSAALADADRATTVRRRESGVVTTEGPFAETVEMIGGYYDVELPDLDAAVEACALLPEEYTLEIRPTVRISM</sequence>
<keyword evidence="4" id="KW-1185">Reference proteome</keyword>
<dbReference type="Gene3D" id="3.30.70.1060">
    <property type="entry name" value="Dimeric alpha+beta barrel"/>
    <property type="match status" value="1"/>
</dbReference>
<dbReference type="PANTHER" id="PTHR35174">
    <property type="entry name" value="BLL7171 PROTEIN-RELATED"/>
    <property type="match status" value="1"/>
</dbReference>
<dbReference type="InterPro" id="IPR005545">
    <property type="entry name" value="YCII"/>
</dbReference>
<evidence type="ECO:0000259" key="2">
    <source>
        <dbReference type="Pfam" id="PF03795"/>
    </source>
</evidence>
<feature type="domain" description="YCII-related" evidence="2">
    <location>
        <begin position="10"/>
        <end position="108"/>
    </location>
</feature>
<name>A0A367YY52_9ACTN</name>
<reference evidence="3 4" key="1">
    <citation type="submission" date="2018-07" db="EMBL/GenBank/DDBJ databases">
        <title>Desertimonas flava gen. nov. sp. nov.</title>
        <authorList>
            <person name="Liu S."/>
        </authorList>
    </citation>
    <scope>NUCLEOTIDE SEQUENCE [LARGE SCALE GENOMIC DNA]</scope>
    <source>
        <strain evidence="3 4">16Sb5-5</strain>
    </source>
</reference>
<dbReference type="AlphaFoldDB" id="A0A367YY52"/>